<evidence type="ECO:0000313" key="3">
    <source>
        <dbReference type="Proteomes" id="UP000186309"/>
    </source>
</evidence>
<evidence type="ECO:0000313" key="2">
    <source>
        <dbReference type="EMBL" id="APW59549.1"/>
    </source>
</evidence>
<dbReference type="InterPro" id="IPR008538">
    <property type="entry name" value="Uma2"/>
</dbReference>
<dbReference type="InterPro" id="IPR011335">
    <property type="entry name" value="Restrct_endonuc-II-like"/>
</dbReference>
<organism evidence="2 3">
    <name type="scientific">Paludisphaera borealis</name>
    <dbReference type="NCBI Taxonomy" id="1387353"/>
    <lineage>
        <taxon>Bacteria</taxon>
        <taxon>Pseudomonadati</taxon>
        <taxon>Planctomycetota</taxon>
        <taxon>Planctomycetia</taxon>
        <taxon>Isosphaerales</taxon>
        <taxon>Isosphaeraceae</taxon>
        <taxon>Paludisphaera</taxon>
    </lineage>
</organism>
<dbReference type="Proteomes" id="UP000186309">
    <property type="component" value="Chromosome"/>
</dbReference>
<proteinExistence type="predicted"/>
<dbReference type="Pfam" id="PF05685">
    <property type="entry name" value="Uma2"/>
    <property type="match status" value="1"/>
</dbReference>
<dbReference type="InterPro" id="IPR012296">
    <property type="entry name" value="Nuclease_put_TT1808"/>
</dbReference>
<dbReference type="OrthoDB" id="9789502at2"/>
<keyword evidence="3" id="KW-1185">Reference proteome</keyword>
<accession>A0A1U7CKU3</accession>
<dbReference type="KEGG" id="pbor:BSF38_00973"/>
<dbReference type="EMBL" id="CP019082">
    <property type="protein sequence ID" value="APW59549.1"/>
    <property type="molecule type" value="Genomic_DNA"/>
</dbReference>
<dbReference type="CDD" id="cd06260">
    <property type="entry name" value="DUF820-like"/>
    <property type="match status" value="1"/>
</dbReference>
<dbReference type="RefSeq" id="WP_076343713.1">
    <property type="nucleotide sequence ID" value="NZ_CP019082.1"/>
</dbReference>
<dbReference type="AlphaFoldDB" id="A0A1U7CKU3"/>
<evidence type="ECO:0000259" key="1">
    <source>
        <dbReference type="Pfam" id="PF05685"/>
    </source>
</evidence>
<dbReference type="PANTHER" id="PTHR35400">
    <property type="entry name" value="SLR1083 PROTEIN"/>
    <property type="match status" value="1"/>
</dbReference>
<protein>
    <recommendedName>
        <fullName evidence="1">Putative restriction endonuclease domain-containing protein</fullName>
    </recommendedName>
</protein>
<feature type="domain" description="Putative restriction endonuclease" evidence="1">
    <location>
        <begin position="25"/>
        <end position="185"/>
    </location>
</feature>
<dbReference type="PANTHER" id="PTHR35400:SF3">
    <property type="entry name" value="SLL1072 PROTEIN"/>
    <property type="match status" value="1"/>
</dbReference>
<dbReference type="SUPFAM" id="SSF52980">
    <property type="entry name" value="Restriction endonuclease-like"/>
    <property type="match status" value="1"/>
</dbReference>
<reference evidence="3" key="1">
    <citation type="submission" date="2016-12" db="EMBL/GenBank/DDBJ databases">
        <title>Comparative genomics of four Isosphaeraceae planctomycetes: a common pool of plasmids and glycoside hydrolase genes.</title>
        <authorList>
            <person name="Ivanova A."/>
        </authorList>
    </citation>
    <scope>NUCLEOTIDE SEQUENCE [LARGE SCALE GENOMIC DNA]</scope>
    <source>
        <strain evidence="3">PX4</strain>
    </source>
</reference>
<dbReference type="STRING" id="1387353.BSF38_00973"/>
<sequence length="203" mass="23052">MATKTPTTTDACRRPYRFTIKQLERMIETGVIPDSTDVELVRGKLYRMTKYEPHNFTVAMMARRLGRMFPEEEFTVREEKSMSHDQRSMPEPDIAVVRGRLEDFRPRPPSTSEAVLLVEVCQSTKRADYHDKLSLYAEGGAPTYWIVDLDARTVTVHADPMSQGARSIYSRVEAFADDASVPVVFDGRELGRIVVKDVLPPPS</sequence>
<gene>
    <name evidence="2" type="ORF">BSF38_00973</name>
</gene>
<name>A0A1U7CKU3_9BACT</name>
<dbReference type="Gene3D" id="3.90.1570.10">
    <property type="entry name" value="tt1808, chain A"/>
    <property type="match status" value="1"/>
</dbReference>